<dbReference type="EMBL" id="LKET01000051">
    <property type="protein sequence ID" value="KPU42815.1"/>
    <property type="molecule type" value="Genomic_DNA"/>
</dbReference>
<dbReference type="AlphaFoldDB" id="A0A0P8W5C9"/>
<accession>A0A0P8W5C9</accession>
<reference evidence="2 3" key="1">
    <citation type="submission" date="2015-09" db="EMBL/GenBank/DDBJ databases">
        <title>Genome sequence of Oxobacter pfennigii DSM 3222.</title>
        <authorList>
            <person name="Poehlein A."/>
            <person name="Bengelsdorf F.R."/>
            <person name="Schiel-Bengelsdorf B."/>
            <person name="Duerre P."/>
            <person name="Daniel R."/>
        </authorList>
    </citation>
    <scope>NUCLEOTIDE SEQUENCE [LARGE SCALE GENOMIC DNA]</scope>
    <source>
        <strain evidence="2 3">DSM 3222</strain>
    </source>
</reference>
<keyword evidence="1" id="KW-1133">Transmembrane helix</keyword>
<dbReference type="RefSeq" id="WP_054876557.1">
    <property type="nucleotide sequence ID" value="NZ_LKET01000051.1"/>
</dbReference>
<name>A0A0P8W5C9_9CLOT</name>
<feature type="transmembrane region" description="Helical" evidence="1">
    <location>
        <begin position="69"/>
        <end position="90"/>
    </location>
</feature>
<evidence type="ECO:0000313" key="2">
    <source>
        <dbReference type="EMBL" id="KPU42815.1"/>
    </source>
</evidence>
<comment type="caution">
    <text evidence="2">The sequence shown here is derived from an EMBL/GenBank/DDBJ whole genome shotgun (WGS) entry which is preliminary data.</text>
</comment>
<dbReference type="Pfam" id="PF13347">
    <property type="entry name" value="MFS_2"/>
    <property type="match status" value="1"/>
</dbReference>
<keyword evidence="1" id="KW-0472">Membrane</keyword>
<organism evidence="2 3">
    <name type="scientific">Oxobacter pfennigii</name>
    <dbReference type="NCBI Taxonomy" id="36849"/>
    <lineage>
        <taxon>Bacteria</taxon>
        <taxon>Bacillati</taxon>
        <taxon>Bacillota</taxon>
        <taxon>Clostridia</taxon>
        <taxon>Eubacteriales</taxon>
        <taxon>Clostridiaceae</taxon>
        <taxon>Oxobacter</taxon>
    </lineage>
</organism>
<feature type="transmembrane region" description="Helical" evidence="1">
    <location>
        <begin position="37"/>
        <end position="57"/>
    </location>
</feature>
<keyword evidence="1" id="KW-0812">Transmembrane</keyword>
<dbReference type="Proteomes" id="UP000050326">
    <property type="component" value="Unassembled WGS sequence"/>
</dbReference>
<keyword evidence="3" id="KW-1185">Reference proteome</keyword>
<evidence type="ECO:0000313" key="3">
    <source>
        <dbReference type="Proteomes" id="UP000050326"/>
    </source>
</evidence>
<evidence type="ECO:0000256" key="1">
    <source>
        <dbReference type="SAM" id="Phobius"/>
    </source>
</evidence>
<sequence length="116" mass="12515">MYCLFAKSSGEYGFYKTGKDYRATTTGLYTIPAKTGFALSGAISGFGLAVIGYAAVMTVTPEFINNFMWILWGIPAASYALAGLIMLFGYKIADADAAKYATANAETMRKMKEQLA</sequence>
<proteinExistence type="predicted"/>
<protein>
    <submittedName>
        <fullName evidence="2">Putative symporter YjmB</fullName>
    </submittedName>
</protein>
<gene>
    <name evidence="2" type="primary">yjmB_12</name>
    <name evidence="2" type="ORF">OXPF_35780</name>
</gene>